<sequence length="158" mass="18040">MRKATGFSSIIFVHGPISDFHHEDFQASQRNIRMFFYNYDSYCKKDAVRLRLMTPRNEILEDIHRKVIVSETYQGRYLIFVAHSHGGLVVKLAFIQAKISQRSLQIVDRTKIILFLGTTHQGTSIGTWGWILAQALRPLGSNPLILADSGYDGFPLQD</sequence>
<comment type="caution">
    <text evidence="7">The sequence shown here is derived from an EMBL/GenBank/DDBJ whole genome shotgun (WGS) entry which is preliminary data.</text>
</comment>
<evidence type="ECO:0000313" key="7">
    <source>
        <dbReference type="EMBL" id="KAF3802337.1"/>
    </source>
</evidence>
<dbReference type="Proteomes" id="UP000613401">
    <property type="component" value="Unassembled WGS sequence"/>
</dbReference>
<evidence type="ECO:0000256" key="5">
    <source>
        <dbReference type="ARBA" id="ARBA00023128"/>
    </source>
</evidence>
<accession>A0A8H4FHF5</accession>
<evidence type="ECO:0000256" key="6">
    <source>
        <dbReference type="ARBA" id="ARBA00023136"/>
    </source>
</evidence>
<dbReference type="EMBL" id="WVTB01000064">
    <property type="protein sequence ID" value="KAF3802337.1"/>
    <property type="molecule type" value="Genomic_DNA"/>
</dbReference>
<proteinExistence type="predicted"/>
<comment type="subcellular location">
    <subcellularLocation>
        <location evidence="2">Endoplasmic reticulum</location>
    </subcellularLocation>
    <subcellularLocation>
        <location evidence="3">Membrane</location>
    </subcellularLocation>
    <subcellularLocation>
        <location evidence="1">Mitochondrion</location>
    </subcellularLocation>
</comment>
<dbReference type="RefSeq" id="XP_045261496.1">
    <property type="nucleotide sequence ID" value="XM_045403864.1"/>
</dbReference>
<evidence type="ECO:0000256" key="3">
    <source>
        <dbReference type="ARBA" id="ARBA00004370"/>
    </source>
</evidence>
<reference evidence="7" key="1">
    <citation type="journal article" date="2020" name="Phytopathology">
        <title>Genome sequence and comparative analysis of Colletotrichum gloeosporioides isolated from Liriodendron leaves.</title>
        <authorList>
            <person name="Fu F.F."/>
            <person name="Hao Z."/>
            <person name="Wang P."/>
            <person name="Lu Y."/>
            <person name="Xue L.J."/>
            <person name="Wei G."/>
            <person name="Tian Y."/>
            <person name="Baishi H."/>
            <person name="Xu H."/>
            <person name="Shi J."/>
            <person name="Cheng T."/>
            <person name="Wang G."/>
            <person name="Yi Y."/>
            <person name="Chen J."/>
        </authorList>
    </citation>
    <scope>NUCLEOTIDE SEQUENCE</scope>
    <source>
        <strain evidence="7">Lc1</strain>
    </source>
</reference>
<dbReference type="InterPro" id="IPR029058">
    <property type="entry name" value="AB_hydrolase_fold"/>
</dbReference>
<dbReference type="InterPro" id="IPR052374">
    <property type="entry name" value="SERAC1"/>
</dbReference>
<dbReference type="Gene3D" id="3.40.50.1820">
    <property type="entry name" value="alpha/beta hydrolase"/>
    <property type="match status" value="1"/>
</dbReference>
<organism evidence="7 8">
    <name type="scientific">Colletotrichum gloeosporioides</name>
    <name type="common">Anthracnose fungus</name>
    <name type="synonym">Glomerella cingulata</name>
    <dbReference type="NCBI Taxonomy" id="474922"/>
    <lineage>
        <taxon>Eukaryota</taxon>
        <taxon>Fungi</taxon>
        <taxon>Dikarya</taxon>
        <taxon>Ascomycota</taxon>
        <taxon>Pezizomycotina</taxon>
        <taxon>Sordariomycetes</taxon>
        <taxon>Hypocreomycetidae</taxon>
        <taxon>Glomerellales</taxon>
        <taxon>Glomerellaceae</taxon>
        <taxon>Colletotrichum</taxon>
        <taxon>Colletotrichum gloeosporioides species complex</taxon>
    </lineage>
</organism>
<evidence type="ECO:0000256" key="2">
    <source>
        <dbReference type="ARBA" id="ARBA00004240"/>
    </source>
</evidence>
<dbReference type="GO" id="GO:0016020">
    <property type="term" value="C:membrane"/>
    <property type="evidence" value="ECO:0007669"/>
    <property type="project" value="UniProtKB-SubCell"/>
</dbReference>
<gene>
    <name evidence="7" type="ORF">GCG54_00003796</name>
</gene>
<dbReference type="GO" id="GO:0005739">
    <property type="term" value="C:mitochondrion"/>
    <property type="evidence" value="ECO:0007669"/>
    <property type="project" value="UniProtKB-SubCell"/>
</dbReference>
<name>A0A8H4FHF5_COLGL</name>
<keyword evidence="5" id="KW-0496">Mitochondrion</keyword>
<evidence type="ECO:0008006" key="9">
    <source>
        <dbReference type="Google" id="ProtNLM"/>
    </source>
</evidence>
<evidence type="ECO:0000256" key="1">
    <source>
        <dbReference type="ARBA" id="ARBA00004173"/>
    </source>
</evidence>
<protein>
    <recommendedName>
        <fullName evidence="9">GPI inositol-deacylase</fullName>
    </recommendedName>
</protein>
<reference evidence="7" key="2">
    <citation type="submission" date="2020-03" db="EMBL/GenBank/DDBJ databases">
        <authorList>
            <person name="Fu F.-F."/>
            <person name="Chen J."/>
        </authorList>
    </citation>
    <scope>NUCLEOTIDE SEQUENCE</scope>
    <source>
        <strain evidence="7">Lc1</strain>
    </source>
</reference>
<dbReference type="PANTHER" id="PTHR48182:SF2">
    <property type="entry name" value="PROTEIN SERAC1"/>
    <property type="match status" value="1"/>
</dbReference>
<keyword evidence="6" id="KW-0472">Membrane</keyword>
<keyword evidence="4" id="KW-0256">Endoplasmic reticulum</keyword>
<evidence type="ECO:0000313" key="8">
    <source>
        <dbReference type="Proteomes" id="UP000613401"/>
    </source>
</evidence>
<dbReference type="SUPFAM" id="SSF53474">
    <property type="entry name" value="alpha/beta-Hydrolases"/>
    <property type="match status" value="1"/>
</dbReference>
<keyword evidence="8" id="KW-1185">Reference proteome</keyword>
<dbReference type="AlphaFoldDB" id="A0A8H4FHF5"/>
<dbReference type="GO" id="GO:0005783">
    <property type="term" value="C:endoplasmic reticulum"/>
    <property type="evidence" value="ECO:0007669"/>
    <property type="project" value="UniProtKB-SubCell"/>
</dbReference>
<evidence type="ECO:0000256" key="4">
    <source>
        <dbReference type="ARBA" id="ARBA00022824"/>
    </source>
</evidence>
<dbReference type="PANTHER" id="PTHR48182">
    <property type="entry name" value="PROTEIN SERAC1"/>
    <property type="match status" value="1"/>
</dbReference>
<dbReference type="GeneID" id="69010954"/>